<proteinExistence type="predicted"/>
<keyword evidence="2" id="KW-1185">Reference proteome</keyword>
<reference evidence="1 2" key="1">
    <citation type="submission" date="2024-06" db="EMBL/GenBank/DDBJ databases">
        <authorList>
            <person name="Pan Q."/>
            <person name="Wen M."/>
            <person name="Jouanno E."/>
            <person name="Zahm M."/>
            <person name="Klopp C."/>
            <person name="Cabau C."/>
            <person name="Louis A."/>
            <person name="Berthelot C."/>
            <person name="Parey E."/>
            <person name="Roest Crollius H."/>
            <person name="Montfort J."/>
            <person name="Robinson-Rechavi M."/>
            <person name="Bouchez O."/>
            <person name="Lampietro C."/>
            <person name="Lopez Roques C."/>
            <person name="Donnadieu C."/>
            <person name="Postlethwait J."/>
            <person name="Bobe J."/>
            <person name="Verreycken H."/>
            <person name="Guiguen Y."/>
        </authorList>
    </citation>
    <scope>NUCLEOTIDE SEQUENCE [LARGE SCALE GENOMIC DNA]</scope>
    <source>
        <strain evidence="1">Up_M1</strain>
        <tissue evidence="1">Testis</tissue>
    </source>
</reference>
<dbReference type="EMBL" id="JAGEUA010000005">
    <property type="protein sequence ID" value="KAL0978871.1"/>
    <property type="molecule type" value="Genomic_DNA"/>
</dbReference>
<dbReference type="AlphaFoldDB" id="A0ABD0X6Q5"/>
<comment type="caution">
    <text evidence="1">The sequence shown here is derived from an EMBL/GenBank/DDBJ whole genome shotgun (WGS) entry which is preliminary data.</text>
</comment>
<gene>
    <name evidence="1" type="ORF">UPYG_G00176910</name>
</gene>
<organism evidence="1 2">
    <name type="scientific">Umbra pygmaea</name>
    <name type="common">Eastern mudminnow</name>
    <dbReference type="NCBI Taxonomy" id="75934"/>
    <lineage>
        <taxon>Eukaryota</taxon>
        <taxon>Metazoa</taxon>
        <taxon>Chordata</taxon>
        <taxon>Craniata</taxon>
        <taxon>Vertebrata</taxon>
        <taxon>Euteleostomi</taxon>
        <taxon>Actinopterygii</taxon>
        <taxon>Neopterygii</taxon>
        <taxon>Teleostei</taxon>
        <taxon>Protacanthopterygii</taxon>
        <taxon>Esociformes</taxon>
        <taxon>Umbridae</taxon>
        <taxon>Umbra</taxon>
    </lineage>
</organism>
<dbReference type="Proteomes" id="UP001557470">
    <property type="component" value="Unassembled WGS sequence"/>
</dbReference>
<accession>A0ABD0X6Q5</accession>
<name>A0ABD0X6Q5_UMBPY</name>
<sequence>MERGCKSNTEECRSIGGATASDDPCLATCAAASITLRGRQPRLSAFAYYVNSVLQYGGAKKAVFNRGGMKLI</sequence>
<evidence type="ECO:0000313" key="2">
    <source>
        <dbReference type="Proteomes" id="UP001557470"/>
    </source>
</evidence>
<protein>
    <submittedName>
        <fullName evidence="1">Uncharacterized protein</fullName>
    </submittedName>
</protein>
<evidence type="ECO:0000313" key="1">
    <source>
        <dbReference type="EMBL" id="KAL0978871.1"/>
    </source>
</evidence>